<reference evidence="1" key="1">
    <citation type="submission" date="2022-08" db="EMBL/GenBank/DDBJ databases">
        <title>Genome Sequence of Lecanicillium fungicola.</title>
        <authorList>
            <person name="Buettner E."/>
        </authorList>
    </citation>
    <scope>NUCLEOTIDE SEQUENCE</scope>
    <source>
        <strain evidence="1">Babe33</strain>
    </source>
</reference>
<evidence type="ECO:0000313" key="1">
    <source>
        <dbReference type="EMBL" id="KAJ2978779.1"/>
    </source>
</evidence>
<gene>
    <name evidence="1" type="ORF">NQ176_g3627</name>
</gene>
<proteinExistence type="predicted"/>
<keyword evidence="2" id="KW-1185">Reference proteome</keyword>
<comment type="caution">
    <text evidence="1">The sequence shown here is derived from an EMBL/GenBank/DDBJ whole genome shotgun (WGS) entry which is preliminary data.</text>
</comment>
<dbReference type="Proteomes" id="UP001143910">
    <property type="component" value="Unassembled WGS sequence"/>
</dbReference>
<dbReference type="EMBL" id="JANJQO010000344">
    <property type="protein sequence ID" value="KAJ2978779.1"/>
    <property type="molecule type" value="Genomic_DNA"/>
</dbReference>
<name>A0ACC1NI74_9HYPO</name>
<organism evidence="1 2">
    <name type="scientific">Zarea fungicola</name>
    <dbReference type="NCBI Taxonomy" id="93591"/>
    <lineage>
        <taxon>Eukaryota</taxon>
        <taxon>Fungi</taxon>
        <taxon>Dikarya</taxon>
        <taxon>Ascomycota</taxon>
        <taxon>Pezizomycotina</taxon>
        <taxon>Sordariomycetes</taxon>
        <taxon>Hypocreomycetidae</taxon>
        <taxon>Hypocreales</taxon>
        <taxon>Cordycipitaceae</taxon>
        <taxon>Zarea</taxon>
    </lineage>
</organism>
<accession>A0ACC1NI74</accession>
<protein>
    <submittedName>
        <fullName evidence="1">Uncharacterized protein</fullName>
    </submittedName>
</protein>
<evidence type="ECO:0000313" key="2">
    <source>
        <dbReference type="Proteomes" id="UP001143910"/>
    </source>
</evidence>
<sequence>MDQDGSDYRQNSSSGDEQPVFLQTIAQDSGSEYNYDDESDRSVILGEDYEQDRKVNRKVNRKVRNQVTDTYDGDQSPRKRAAEDNTAERPFKRQRSQLNPEYLDLLNQDIDDAAHRVCLEDDVALPGSQLGLTYWSPLEKKQFFEALSRLGKHDLHGIALRIGTKGPVEVKHYLKILHEATTARLSRSRRSILGTAEYPAAVELTPQCCHAQEEAADEVSIRQEIRENEREQEKWQGYWDITPETADDLEKALQEDAEMGNIAFAKLFHLTKWLELSDRMFMNSSIPGSNWRNIDNQPPSIWATSLQDFHSLALSITRRLVQTTLFISMSRIRAKSELEPGTRHVVRKKDVEAAIASLGLSHNTDDLWVKSARRLRLDVYENPPDSITDDFGSYDEDVDEEPMTYDEVEAELSGREPSRASSVDSTMETLKLEPLSSDSGEADEEDSVADSDDQRPAKDEEQCALNREANEVLWYSAVGIQDLHAPRRALELRIEADRQQERHADAMDGSVSYAAEVAMWTLLHKAPPMEMPRKQNPKRVPRKSSNMHVEDLYAMNRTWADDIEYHAEWETLAKPFETVADEDQDDYN</sequence>